<dbReference type="Pfam" id="PF00753">
    <property type="entry name" value="Lactamase_B"/>
    <property type="match status" value="1"/>
</dbReference>
<keyword evidence="4" id="KW-1185">Reference proteome</keyword>
<reference evidence="3" key="2">
    <citation type="submission" date="2020-09" db="EMBL/GenBank/DDBJ databases">
        <authorList>
            <person name="Sun Q."/>
            <person name="Kim S."/>
        </authorList>
    </citation>
    <scope>NUCLEOTIDE SEQUENCE</scope>
    <source>
        <strain evidence="3">KCTC 32513</strain>
    </source>
</reference>
<keyword evidence="1" id="KW-0479">Metal-binding</keyword>
<dbReference type="InterPro" id="IPR051682">
    <property type="entry name" value="Mito_Persulfide_Diox"/>
</dbReference>
<gene>
    <name evidence="3" type="ORF">GCM10009069_14290</name>
</gene>
<dbReference type="Proteomes" id="UP000634004">
    <property type="component" value="Unassembled WGS sequence"/>
</dbReference>
<name>A0A8J3CPM9_9PROT</name>
<dbReference type="RefSeq" id="WP_189496898.1">
    <property type="nucleotide sequence ID" value="NZ_BMZH01000005.1"/>
</dbReference>
<organism evidence="3 4">
    <name type="scientific">Algimonas arctica</name>
    <dbReference type="NCBI Taxonomy" id="1479486"/>
    <lineage>
        <taxon>Bacteria</taxon>
        <taxon>Pseudomonadati</taxon>
        <taxon>Pseudomonadota</taxon>
        <taxon>Alphaproteobacteria</taxon>
        <taxon>Maricaulales</taxon>
        <taxon>Robiginitomaculaceae</taxon>
        <taxon>Algimonas</taxon>
    </lineage>
</organism>
<dbReference type="CDD" id="cd07724">
    <property type="entry name" value="POD-like_MBL-fold"/>
    <property type="match status" value="1"/>
</dbReference>
<dbReference type="FunFam" id="3.60.15.10:FF:000033">
    <property type="entry name" value="MBL fold metallo-hydrolase"/>
    <property type="match status" value="1"/>
</dbReference>
<dbReference type="SUPFAM" id="SSF56281">
    <property type="entry name" value="Metallo-hydrolase/oxidoreductase"/>
    <property type="match status" value="1"/>
</dbReference>
<evidence type="ECO:0000256" key="1">
    <source>
        <dbReference type="ARBA" id="ARBA00022723"/>
    </source>
</evidence>
<evidence type="ECO:0000313" key="3">
    <source>
        <dbReference type="EMBL" id="GHA92414.1"/>
    </source>
</evidence>
<dbReference type="Gene3D" id="3.60.15.10">
    <property type="entry name" value="Ribonuclease Z/Hydroxyacylglutathione hydrolase-like"/>
    <property type="match status" value="1"/>
</dbReference>
<dbReference type="PANTHER" id="PTHR43084">
    <property type="entry name" value="PERSULFIDE DIOXYGENASE ETHE1"/>
    <property type="match status" value="1"/>
</dbReference>
<sequence>MVHKPDVISFFDESTNTVTYIVSDPETKACAIIDSVLDYNANSGRTSTKSADAVITFIENGGLKTQWILETHAHADHFSAAAYLQETLGGTIAIGAHIPDIQKVFGGLFNEDAQFKRDGSQFGKLFVDGERFKIGNLEADVIYVPGHTPACIAYHIGDSVFVGDTLFMPDYGSARCDFPGGDAGTLYDSVHKLYELPDDTRMYLCHDYKAKGRDHYKWETTVGEQKANNIHLNTGVSREEFIQMRTARDKTLDMPKLILPSIQINMRAGELPEPEENGTRYLKIPLNAV</sequence>
<dbReference type="SMART" id="SM00849">
    <property type="entry name" value="Lactamase_B"/>
    <property type="match status" value="1"/>
</dbReference>
<proteinExistence type="predicted"/>
<evidence type="ECO:0000259" key="2">
    <source>
        <dbReference type="SMART" id="SM00849"/>
    </source>
</evidence>
<dbReference type="InterPro" id="IPR001279">
    <property type="entry name" value="Metallo-B-lactamas"/>
</dbReference>
<dbReference type="GO" id="GO:0050313">
    <property type="term" value="F:sulfur dioxygenase activity"/>
    <property type="evidence" value="ECO:0007669"/>
    <property type="project" value="InterPro"/>
</dbReference>
<dbReference type="PANTHER" id="PTHR43084:SF1">
    <property type="entry name" value="PERSULFIDE DIOXYGENASE ETHE1, MITOCHONDRIAL"/>
    <property type="match status" value="1"/>
</dbReference>
<dbReference type="AlphaFoldDB" id="A0A8J3CPM9"/>
<dbReference type="EMBL" id="BMZH01000005">
    <property type="protein sequence ID" value="GHA92414.1"/>
    <property type="molecule type" value="Genomic_DNA"/>
</dbReference>
<dbReference type="GO" id="GO:0006749">
    <property type="term" value="P:glutathione metabolic process"/>
    <property type="evidence" value="ECO:0007669"/>
    <property type="project" value="InterPro"/>
</dbReference>
<accession>A0A8J3CPM9</accession>
<dbReference type="InterPro" id="IPR036866">
    <property type="entry name" value="RibonucZ/Hydroxyglut_hydro"/>
</dbReference>
<feature type="domain" description="Metallo-beta-lactamase" evidence="2">
    <location>
        <begin position="16"/>
        <end position="206"/>
    </location>
</feature>
<dbReference type="GO" id="GO:0070813">
    <property type="term" value="P:hydrogen sulfide metabolic process"/>
    <property type="evidence" value="ECO:0007669"/>
    <property type="project" value="TreeGrafter"/>
</dbReference>
<dbReference type="InterPro" id="IPR044528">
    <property type="entry name" value="POD-like_MBL-fold"/>
</dbReference>
<comment type="caution">
    <text evidence="3">The sequence shown here is derived from an EMBL/GenBank/DDBJ whole genome shotgun (WGS) entry which is preliminary data.</text>
</comment>
<dbReference type="GO" id="GO:0046872">
    <property type="term" value="F:metal ion binding"/>
    <property type="evidence" value="ECO:0007669"/>
    <property type="project" value="UniProtKB-KW"/>
</dbReference>
<evidence type="ECO:0000313" key="4">
    <source>
        <dbReference type="Proteomes" id="UP000634004"/>
    </source>
</evidence>
<protein>
    <recommendedName>
        <fullName evidence="2">Metallo-beta-lactamase domain-containing protein</fullName>
    </recommendedName>
</protein>
<reference evidence="3" key="1">
    <citation type="journal article" date="2014" name="Int. J. Syst. Evol. Microbiol.">
        <title>Complete genome sequence of Corynebacterium casei LMG S-19264T (=DSM 44701T), isolated from a smear-ripened cheese.</title>
        <authorList>
            <consortium name="US DOE Joint Genome Institute (JGI-PGF)"/>
            <person name="Walter F."/>
            <person name="Albersmeier A."/>
            <person name="Kalinowski J."/>
            <person name="Ruckert C."/>
        </authorList>
    </citation>
    <scope>NUCLEOTIDE SEQUENCE</scope>
    <source>
        <strain evidence="3">KCTC 32513</strain>
    </source>
</reference>